<dbReference type="OrthoDB" id="2440927at2759"/>
<dbReference type="InterPro" id="IPR031248">
    <property type="entry name" value="RNF213"/>
</dbReference>
<proteinExistence type="predicted"/>
<evidence type="ECO:0000313" key="1">
    <source>
        <dbReference type="EMBL" id="CAG8673435.1"/>
    </source>
</evidence>
<reference evidence="1" key="1">
    <citation type="submission" date="2021-06" db="EMBL/GenBank/DDBJ databases">
        <authorList>
            <person name="Kallberg Y."/>
            <person name="Tangrot J."/>
            <person name="Rosling A."/>
        </authorList>
    </citation>
    <scope>NUCLEOTIDE SEQUENCE</scope>
    <source>
        <strain evidence="1">CL551</strain>
    </source>
</reference>
<sequence length="912" mass="105546">VYLIPHQGSSSSTSDGILEVFHKAKKFQETGTREFPVVSVVLLDGVELAEVSPHNPLKVLHSLLEPSYPIDIPTVSVVGISNRRLDISKSSRAILVQRPKFGIDDLVDTAARLLENEGAGKIQRMSLKPLAEAYSEYEQTGQIHPNFHGLRDYYGLVKSLSKTEMTPENIQMALARNFSGTDQSAKLYEEYFSKVLQKFNNYAHWEYKPIPISTLINANLNDESARHLMVIGKGDFVVNILIHHLYNEGKFKEEGLDPVVIMGSQFPDDQQDYSYSVLSRIMMCVETGRPLILTDLEIIYGALYDLWNQNYVVYGSNDNPRHYARVALGDANPMLNVNKKFKCILVLDESNLPITDPHLLSRFEKQKLSAEDILTEKQHELLKSLNTWTKQMVTIIEKNNFTVCHDFTLEDLFIGYDPEKTLQSLVISTMHQNEGATNEEILETCKESLISIASSDGIIRATKSVMRKEESLRWMRIYFSNEFKNQHHDNLMNYFNGLLNSHMVNSDPLLVVVTTFSNINTNIKGCLETVLRVQVETISTFRTEIQLQNRVKHFWLDSDDQMLVLQCEVAIMNSRCIKLAKFIVEQYRDEFLRIRKVGTTSKHACIILHVHRGKKENFLSFGFMRGWKQVTIETLEPQGKHLLTILDESVTNIINTAYPFEDILKQELSWCLLCMKYPSDEDSINRLRMLNSEILQHPSFISCLKERTLAWLEERYLTDWQYDVAFNKKLLYPYSSFSAALHARIRTMVRRPVAKMLFALESFSTTKTFFNMDQPGNEGSPLLIFWKTMFNDPKVIEIDDLPEPNLDQYILPYYLHDLQFPFSYYIMRKIDDFKDTCLEKLDSLKQDRKTIEPYLEKYFNDFVTIISTRIGRKNNNESFSLLLRQFMGEEMYDPVLIHICWWVNSSKILAAL</sequence>
<name>A0A9N9EGV9_9GLOM</name>
<keyword evidence="2" id="KW-1185">Reference proteome</keyword>
<dbReference type="AlphaFoldDB" id="A0A9N9EGV9"/>
<gene>
    <name evidence="1" type="ORF">AMORRO_LOCUS10919</name>
</gene>
<dbReference type="GO" id="GO:0016887">
    <property type="term" value="F:ATP hydrolysis activity"/>
    <property type="evidence" value="ECO:0007669"/>
    <property type="project" value="InterPro"/>
</dbReference>
<dbReference type="EMBL" id="CAJVPV010012893">
    <property type="protein sequence ID" value="CAG8673435.1"/>
    <property type="molecule type" value="Genomic_DNA"/>
</dbReference>
<feature type="non-terminal residue" evidence="1">
    <location>
        <position position="912"/>
    </location>
</feature>
<protein>
    <submittedName>
        <fullName evidence="1">15136_t:CDS:1</fullName>
    </submittedName>
</protein>
<dbReference type="PANTHER" id="PTHR22605:SF1">
    <property type="entry name" value="RZ-TYPE DOMAIN-CONTAINING PROTEIN"/>
    <property type="match status" value="1"/>
</dbReference>
<accession>A0A9N9EGV9</accession>
<dbReference type="Proteomes" id="UP000789342">
    <property type="component" value="Unassembled WGS sequence"/>
</dbReference>
<comment type="caution">
    <text evidence="1">The sequence shown here is derived from an EMBL/GenBank/DDBJ whole genome shotgun (WGS) entry which is preliminary data.</text>
</comment>
<evidence type="ECO:0000313" key="2">
    <source>
        <dbReference type="Proteomes" id="UP000789342"/>
    </source>
</evidence>
<feature type="non-terminal residue" evidence="1">
    <location>
        <position position="1"/>
    </location>
</feature>
<organism evidence="1 2">
    <name type="scientific">Acaulospora morrowiae</name>
    <dbReference type="NCBI Taxonomy" id="94023"/>
    <lineage>
        <taxon>Eukaryota</taxon>
        <taxon>Fungi</taxon>
        <taxon>Fungi incertae sedis</taxon>
        <taxon>Mucoromycota</taxon>
        <taxon>Glomeromycotina</taxon>
        <taxon>Glomeromycetes</taxon>
        <taxon>Diversisporales</taxon>
        <taxon>Acaulosporaceae</taxon>
        <taxon>Acaulospora</taxon>
    </lineage>
</organism>
<dbReference type="GO" id="GO:0004842">
    <property type="term" value="F:ubiquitin-protein transferase activity"/>
    <property type="evidence" value="ECO:0007669"/>
    <property type="project" value="InterPro"/>
</dbReference>
<dbReference type="PANTHER" id="PTHR22605">
    <property type="entry name" value="RZ-TYPE DOMAIN-CONTAINING PROTEIN"/>
    <property type="match status" value="1"/>
</dbReference>